<evidence type="ECO:0000313" key="9">
    <source>
        <dbReference type="Proteomes" id="UP000005870"/>
    </source>
</evidence>
<dbReference type="Proteomes" id="UP000005870">
    <property type="component" value="Chromosome"/>
</dbReference>
<keyword evidence="3 6" id="KW-0812">Transmembrane</keyword>
<dbReference type="GO" id="GO:0005886">
    <property type="term" value="C:plasma membrane"/>
    <property type="evidence" value="ECO:0007669"/>
    <property type="project" value="UniProtKB-SubCell"/>
</dbReference>
<dbReference type="eggNOG" id="COG2333">
    <property type="taxonomic scope" value="Bacteria"/>
</dbReference>
<dbReference type="InterPro" id="IPR004797">
    <property type="entry name" value="Competence_ComEC/Rec2"/>
</dbReference>
<evidence type="ECO:0000256" key="5">
    <source>
        <dbReference type="ARBA" id="ARBA00023136"/>
    </source>
</evidence>
<dbReference type="EMBL" id="CP003093">
    <property type="protein sequence ID" value="AER56469.1"/>
    <property type="molecule type" value="Genomic_DNA"/>
</dbReference>
<dbReference type="InterPro" id="IPR004477">
    <property type="entry name" value="ComEC_N"/>
</dbReference>
<dbReference type="Gene3D" id="3.60.15.10">
    <property type="entry name" value="Ribonuclease Z/Hydroxyacylglutathione hydrolase-like"/>
    <property type="match status" value="1"/>
</dbReference>
<dbReference type="CDD" id="cd07731">
    <property type="entry name" value="ComA-like_MBL-fold"/>
    <property type="match status" value="1"/>
</dbReference>
<feature type="transmembrane region" description="Helical" evidence="6">
    <location>
        <begin position="513"/>
        <end position="533"/>
    </location>
</feature>
<accession>G7UWG2</accession>
<dbReference type="STRING" id="1045855.DSC_09095"/>
<dbReference type="InterPro" id="IPR035681">
    <property type="entry name" value="ComA-like_MBL"/>
</dbReference>
<dbReference type="AlphaFoldDB" id="G7UWG2"/>
<gene>
    <name evidence="8" type="ordered locus">DSC_09095</name>
</gene>
<dbReference type="Pfam" id="PF03772">
    <property type="entry name" value="Competence"/>
    <property type="match status" value="1"/>
</dbReference>
<comment type="subcellular location">
    <subcellularLocation>
        <location evidence="1">Cell membrane</location>
        <topology evidence="1">Multi-pass membrane protein</topology>
    </subcellularLocation>
</comment>
<keyword evidence="4 6" id="KW-1133">Transmembrane helix</keyword>
<dbReference type="KEGG" id="psd:DSC_09095"/>
<feature type="transmembrane region" description="Helical" evidence="6">
    <location>
        <begin position="480"/>
        <end position="501"/>
    </location>
</feature>
<dbReference type="Pfam" id="PF13567">
    <property type="entry name" value="DUF4131"/>
    <property type="match status" value="1"/>
</dbReference>
<dbReference type="InterPro" id="IPR001279">
    <property type="entry name" value="Metallo-B-lactamas"/>
</dbReference>
<dbReference type="HOGENOM" id="CLU_010363_3_0_6"/>
<protein>
    <submittedName>
        <fullName evidence="8">Competence-related DNA-transformation transporter</fullName>
    </submittedName>
</protein>
<dbReference type="InterPro" id="IPR036866">
    <property type="entry name" value="RibonucZ/Hydroxyglut_hydro"/>
</dbReference>
<sequence>MGSIAAKNSQRVGPSPMQAMAVLQAVLAPQRDGPRDPGRAIRIFPTRRRGLRRSPGLPCPRMLWHRYGRRPSMAITQARARGAGRIWQRVRTLCRAASAVHLAPFGAWAALWLLVGVCGCLLLPAQPSLRWLLPMLGVGAVLWWRCGAMPGRGLGVVLTGLALAGVQASWALSAQLPERWERRDLVIEGRIAGLPQAEARRTRFDFVADACPGAQTPGCGRRLQLAWYDDFGATAPGPRTQLQAGARWHLVVRLRAPRGLANPGGFDSERHALSRRVSATGYVRQVEQARALSAAAGVDGWRARMSARIAAQAPAGSQRFVRALALGDTGGLDDADWSTLRAAGLTHLIAISGFHVGLVAGFGALLAAGLWRLFPRLGRRFPRAMAAGVAAMALAAGYAVLSGFSLPTVRTLLMIAVVALARCGRRRASAAQSLALATIAVLLADPLSPLTAGFWLSFAGVGWLLWCLPRSDAPLLRQFLSAQGVATLGLLPLTVVLFGQASLAGPLANLVAIPWWSLVVVPLALLGTALEALHAGWGGWAWSLAGHAFAPSWELFGWMARSRFALWWLAEGAWYALPLALIGAFWLLLPRGVPGKALAALLWLPLLWPDTDRPAVGEAALTVLDVGQGLSVLVRTRAHALLFDTGPAVADGFDAGERVVVPALHALGVARLDRVMVSHGDADHAGGLGAVRLGLPVLEVLSPAGAPVPLQSACRAGQAWYWDGVRFEVLHPARGFPYLGNEASCVLRVDTAHGAALLAGDIGQVIERDLLARKPGKLHAQVVLVAHHGSEKSSDPGFVQATGARLALVSAGYGNRFGHPRPQIVRRWQHAGAEVLNTADSGALGVWLRADGLAVRERRRWKPRLWDAVQAKRAAGLSYRPATTRPGVP</sequence>
<dbReference type="eggNOG" id="COG0658">
    <property type="taxonomic scope" value="Bacteria"/>
</dbReference>
<feature type="transmembrane region" description="Helical" evidence="6">
    <location>
        <begin position="572"/>
        <end position="589"/>
    </location>
</feature>
<evidence type="ECO:0000256" key="4">
    <source>
        <dbReference type="ARBA" id="ARBA00022989"/>
    </source>
</evidence>
<evidence type="ECO:0000256" key="6">
    <source>
        <dbReference type="SAM" id="Phobius"/>
    </source>
</evidence>
<dbReference type="InterPro" id="IPR025405">
    <property type="entry name" value="DUF4131"/>
</dbReference>
<evidence type="ECO:0000313" key="8">
    <source>
        <dbReference type="EMBL" id="AER56469.1"/>
    </source>
</evidence>
<evidence type="ECO:0000256" key="1">
    <source>
        <dbReference type="ARBA" id="ARBA00004651"/>
    </source>
</evidence>
<keyword evidence="9" id="KW-1185">Reference proteome</keyword>
<dbReference type="NCBIfam" id="TIGR00360">
    <property type="entry name" value="ComEC_N-term"/>
    <property type="match status" value="1"/>
</dbReference>
<feature type="transmembrane region" description="Helical" evidence="6">
    <location>
        <begin position="540"/>
        <end position="560"/>
    </location>
</feature>
<name>G7UWG2_PSEUP</name>
<dbReference type="SMART" id="SM00849">
    <property type="entry name" value="Lactamase_B"/>
    <property type="match status" value="1"/>
</dbReference>
<dbReference type="InterPro" id="IPR052159">
    <property type="entry name" value="Competence_DNA_uptake"/>
</dbReference>
<proteinExistence type="predicted"/>
<dbReference type="Pfam" id="PF00753">
    <property type="entry name" value="Lactamase_B"/>
    <property type="match status" value="1"/>
</dbReference>
<evidence type="ECO:0000256" key="2">
    <source>
        <dbReference type="ARBA" id="ARBA00022475"/>
    </source>
</evidence>
<feature type="transmembrane region" description="Helical" evidence="6">
    <location>
        <begin position="154"/>
        <end position="172"/>
    </location>
</feature>
<feature type="transmembrane region" description="Helical" evidence="6">
    <location>
        <begin position="348"/>
        <end position="374"/>
    </location>
</feature>
<feature type="transmembrane region" description="Helical" evidence="6">
    <location>
        <begin position="105"/>
        <end position="125"/>
    </location>
</feature>
<dbReference type="GO" id="GO:0030420">
    <property type="term" value="P:establishment of competence for transformation"/>
    <property type="evidence" value="ECO:0007669"/>
    <property type="project" value="InterPro"/>
</dbReference>
<dbReference type="NCBIfam" id="TIGR00361">
    <property type="entry name" value="ComEC_Rec2"/>
    <property type="match status" value="1"/>
</dbReference>
<organism evidence="8 9">
    <name type="scientific">Pseudoxanthomonas spadix (strain BD-a59)</name>
    <dbReference type="NCBI Taxonomy" id="1045855"/>
    <lineage>
        <taxon>Bacteria</taxon>
        <taxon>Pseudomonadati</taxon>
        <taxon>Pseudomonadota</taxon>
        <taxon>Gammaproteobacteria</taxon>
        <taxon>Lysobacterales</taxon>
        <taxon>Lysobacteraceae</taxon>
        <taxon>Pseudoxanthomonas</taxon>
    </lineage>
</organism>
<dbReference type="SUPFAM" id="SSF56281">
    <property type="entry name" value="Metallo-hydrolase/oxidoreductase"/>
    <property type="match status" value="1"/>
</dbReference>
<keyword evidence="2" id="KW-1003">Cell membrane</keyword>
<evidence type="ECO:0000259" key="7">
    <source>
        <dbReference type="SMART" id="SM00849"/>
    </source>
</evidence>
<evidence type="ECO:0000256" key="3">
    <source>
        <dbReference type="ARBA" id="ARBA00022692"/>
    </source>
</evidence>
<feature type="domain" description="Metallo-beta-lactamase" evidence="7">
    <location>
        <begin position="628"/>
        <end position="813"/>
    </location>
</feature>
<dbReference type="PANTHER" id="PTHR30619:SF1">
    <property type="entry name" value="RECOMBINATION PROTEIN 2"/>
    <property type="match status" value="1"/>
</dbReference>
<keyword evidence="5 6" id="KW-0472">Membrane</keyword>
<dbReference type="PANTHER" id="PTHR30619">
    <property type="entry name" value="DNA INTERNALIZATION/COMPETENCE PROTEIN COMEC/REC2"/>
    <property type="match status" value="1"/>
</dbReference>
<reference evidence="8 9" key="1">
    <citation type="journal article" date="2012" name="J. Bacteriol.">
        <title>Complete Genome Sequence of the BTEX-Degrading Bacterium Pseudoxanthomonas spadix BD-a59.</title>
        <authorList>
            <person name="Lee S.H."/>
            <person name="Jin H.M."/>
            <person name="Lee H.J."/>
            <person name="Kim J.M."/>
            <person name="Jeon C.O."/>
        </authorList>
    </citation>
    <scope>NUCLEOTIDE SEQUENCE [LARGE SCALE GENOMIC DNA]</scope>
    <source>
        <strain evidence="8 9">BD-a59</strain>
    </source>
</reference>